<dbReference type="Gene3D" id="2.30.30.30">
    <property type="match status" value="1"/>
</dbReference>
<name>G9HRG3_9SPIT</name>
<protein>
    <submittedName>
        <fullName evidence="5">Rpl2</fullName>
    </submittedName>
</protein>
<reference evidence="5" key="1">
    <citation type="journal article" date="2012" name="Genome Biol. Evol.">
        <title>The Oxytricha trifallax Mitochondrial Genome.</title>
        <authorList>
            <person name="Swart E.C."/>
            <person name="Nowacki M."/>
            <person name="Shum J."/>
            <person name="Stiles H."/>
            <person name="Higgins B.P."/>
            <person name="Doak T.G."/>
            <person name="Schotanus K."/>
            <person name="Magrini V.J."/>
            <person name="Minx P."/>
            <person name="Mardis E.R."/>
            <person name="Landweber L.F."/>
        </authorList>
    </citation>
    <scope>NUCLEOTIDE SEQUENCE</scope>
</reference>
<keyword evidence="5" id="KW-0496">Mitochondrion</keyword>
<dbReference type="AlphaFoldDB" id="G9HRG3"/>
<organism evidence="5">
    <name type="scientific">Oxytricha trifallax</name>
    <dbReference type="NCBI Taxonomy" id="1172189"/>
    <lineage>
        <taxon>Eukaryota</taxon>
        <taxon>Sar</taxon>
        <taxon>Alveolata</taxon>
        <taxon>Ciliophora</taxon>
        <taxon>Intramacronucleata</taxon>
        <taxon>Spirotrichea</taxon>
        <taxon>Stichotrichia</taxon>
        <taxon>Sporadotrichida</taxon>
        <taxon>Oxytrichidae</taxon>
        <taxon>Oxytrichinae</taxon>
        <taxon>Oxytricha</taxon>
    </lineage>
</organism>
<dbReference type="SMART" id="SM01382">
    <property type="entry name" value="Ribosomal_L2_C"/>
    <property type="match status" value="1"/>
</dbReference>
<dbReference type="Gene3D" id="4.10.950.10">
    <property type="entry name" value="Ribosomal protein L2, domain 3"/>
    <property type="match status" value="1"/>
</dbReference>
<dbReference type="GO" id="GO:0005762">
    <property type="term" value="C:mitochondrial large ribosomal subunit"/>
    <property type="evidence" value="ECO:0007669"/>
    <property type="project" value="TreeGrafter"/>
</dbReference>
<dbReference type="InterPro" id="IPR014722">
    <property type="entry name" value="Rib_uL2_dom2"/>
</dbReference>
<dbReference type="GO" id="GO:0003735">
    <property type="term" value="F:structural constituent of ribosome"/>
    <property type="evidence" value="ECO:0007669"/>
    <property type="project" value="InterPro"/>
</dbReference>
<gene>
    <name evidence="5" type="primary">rpl2</name>
</gene>
<evidence type="ECO:0000256" key="3">
    <source>
        <dbReference type="ARBA" id="ARBA00023274"/>
    </source>
</evidence>
<keyword evidence="3" id="KW-0687">Ribonucleoprotein</keyword>
<dbReference type="EMBL" id="JN383843">
    <property type="protein sequence ID" value="AEV66675.1"/>
    <property type="molecule type" value="Genomic_DNA"/>
</dbReference>
<evidence type="ECO:0000259" key="4">
    <source>
        <dbReference type="SMART" id="SM01382"/>
    </source>
</evidence>
<evidence type="ECO:0000256" key="1">
    <source>
        <dbReference type="ARBA" id="ARBA00005636"/>
    </source>
</evidence>
<keyword evidence="2" id="KW-0689">Ribosomal protein</keyword>
<dbReference type="InterPro" id="IPR008991">
    <property type="entry name" value="Translation_prot_SH3-like_sf"/>
</dbReference>
<comment type="similarity">
    <text evidence="1">Belongs to the universal ribosomal protein uL2 family.</text>
</comment>
<dbReference type="InterPro" id="IPR002171">
    <property type="entry name" value="Ribosomal_uL2"/>
</dbReference>
<dbReference type="GO" id="GO:0003723">
    <property type="term" value="F:RNA binding"/>
    <property type="evidence" value="ECO:0007669"/>
    <property type="project" value="TreeGrafter"/>
</dbReference>
<dbReference type="InterPro" id="IPR014726">
    <property type="entry name" value="Ribosomal_uL2_dom3"/>
</dbReference>
<dbReference type="PANTHER" id="PTHR13691">
    <property type="entry name" value="RIBOSOMAL PROTEIN L2"/>
    <property type="match status" value="1"/>
</dbReference>
<dbReference type="SUPFAM" id="SSF50104">
    <property type="entry name" value="Translation proteins SH3-like domain"/>
    <property type="match status" value="1"/>
</dbReference>
<accession>G9HRG3</accession>
<dbReference type="Pfam" id="PF03947">
    <property type="entry name" value="Ribosomal_L2_C"/>
    <property type="match status" value="1"/>
</dbReference>
<sequence length="227" mass="26208">MNYKIKKQSWAILKRYCYFTNSNLAIIKKKNFKINYSLRIKYLGTVAAFSLIPFKNKLLSLVFFSNGFISYFLSNDRHVLFSFLCSKFEKNLRKINLSSTHFMLLQIKKLSFVSCVEIIPGLGAQYIRSPGTKGRIISFEKTTHSCLIKLPSGLKKIFSYYSFAFMDSISLQFHKKRKNGKAGFWRTFGRKSMVRGVAMNAVDHPHGGRTKSIKTPLTPWGKITKRK</sequence>
<evidence type="ECO:0000256" key="2">
    <source>
        <dbReference type="ARBA" id="ARBA00022980"/>
    </source>
</evidence>
<feature type="domain" description="Large ribosomal subunit protein uL2 C-terminal" evidence="4">
    <location>
        <begin position="105"/>
        <end position="223"/>
    </location>
</feature>
<dbReference type="PANTHER" id="PTHR13691:SF5">
    <property type="entry name" value="LARGE RIBOSOMAL SUBUNIT PROTEIN UL2M"/>
    <property type="match status" value="1"/>
</dbReference>
<dbReference type="GO" id="GO:0032543">
    <property type="term" value="P:mitochondrial translation"/>
    <property type="evidence" value="ECO:0007669"/>
    <property type="project" value="TreeGrafter"/>
</dbReference>
<proteinExistence type="inferred from homology"/>
<dbReference type="InterPro" id="IPR022669">
    <property type="entry name" value="Ribosomal_uL2_C"/>
</dbReference>
<geneLocation type="mitochondrion" evidence="5"/>
<evidence type="ECO:0000313" key="5">
    <source>
        <dbReference type="EMBL" id="AEV66675.1"/>
    </source>
</evidence>